<dbReference type="Gene3D" id="3.40.50.720">
    <property type="entry name" value="NAD(P)-binding Rossmann-like Domain"/>
    <property type="match status" value="1"/>
</dbReference>
<dbReference type="AlphaFoldDB" id="A0A1X0IAM1"/>
<organism evidence="4 5">
    <name type="scientific">Mycobacterium paraseoulense</name>
    <dbReference type="NCBI Taxonomy" id="590652"/>
    <lineage>
        <taxon>Bacteria</taxon>
        <taxon>Bacillati</taxon>
        <taxon>Actinomycetota</taxon>
        <taxon>Actinomycetes</taxon>
        <taxon>Mycobacteriales</taxon>
        <taxon>Mycobacteriaceae</taxon>
        <taxon>Mycobacterium</taxon>
    </lineage>
</organism>
<sequence length="271" mass="28657">MDLGLAGSAVVITGGTEGMGKATAECFAREGARVAVLARRRSALDDTAAALTRAGCPDALGIVTDLTDPESITAAFDKIGSRWAEVNVLVNTVGPGAEITGVFDDLDDSTWFRAFDLMVMGVVRTCRAALPLLRKADWGRIVNLSAHSVQRQSPRLIAYTAGKAALTSLTKNLSMTLAPEGILVNTVSPGTFLTTQIHAFVEREIRARSLDIDAAVDAGMVLEEMFGDALGNLKRPGDPDEIATMITVLGSRRNTFTTGADLNVDGGTDFR</sequence>
<evidence type="ECO:0000256" key="2">
    <source>
        <dbReference type="ARBA" id="ARBA00023002"/>
    </source>
</evidence>
<evidence type="ECO:0000256" key="3">
    <source>
        <dbReference type="RuleBase" id="RU000363"/>
    </source>
</evidence>
<name>A0A1X0IAM1_9MYCO</name>
<protein>
    <submittedName>
        <fullName evidence="4">Short-chain dehydrogenase</fullName>
    </submittedName>
</protein>
<reference evidence="4 5" key="1">
    <citation type="submission" date="2017-02" db="EMBL/GenBank/DDBJ databases">
        <title>The new phylogeny of genus Mycobacterium.</title>
        <authorList>
            <person name="Tortoli E."/>
            <person name="Trovato A."/>
            <person name="Cirillo D.M."/>
        </authorList>
    </citation>
    <scope>NUCLEOTIDE SEQUENCE [LARGE SCALE GENOMIC DNA]</scope>
    <source>
        <strain evidence="4 5">DSM 45000</strain>
    </source>
</reference>
<evidence type="ECO:0000256" key="1">
    <source>
        <dbReference type="ARBA" id="ARBA00006484"/>
    </source>
</evidence>
<evidence type="ECO:0000313" key="5">
    <source>
        <dbReference type="Proteomes" id="UP000192513"/>
    </source>
</evidence>
<dbReference type="EMBL" id="MVIE01000013">
    <property type="protein sequence ID" value="ORB41019.1"/>
    <property type="molecule type" value="Genomic_DNA"/>
</dbReference>
<comment type="similarity">
    <text evidence="1 3">Belongs to the short-chain dehydrogenases/reductases (SDR) family.</text>
</comment>
<dbReference type="SUPFAM" id="SSF51735">
    <property type="entry name" value="NAD(P)-binding Rossmann-fold domains"/>
    <property type="match status" value="1"/>
</dbReference>
<proteinExistence type="inferred from homology"/>
<dbReference type="STRING" id="590652.BST39_12430"/>
<keyword evidence="5" id="KW-1185">Reference proteome</keyword>
<evidence type="ECO:0000313" key="4">
    <source>
        <dbReference type="EMBL" id="ORB41019.1"/>
    </source>
</evidence>
<dbReference type="GO" id="GO:0016491">
    <property type="term" value="F:oxidoreductase activity"/>
    <property type="evidence" value="ECO:0007669"/>
    <property type="project" value="UniProtKB-KW"/>
</dbReference>
<dbReference type="PRINTS" id="PR00080">
    <property type="entry name" value="SDRFAMILY"/>
</dbReference>
<dbReference type="RefSeq" id="WP_083172013.1">
    <property type="nucleotide sequence ID" value="NZ_AP022619.1"/>
</dbReference>
<dbReference type="PROSITE" id="PS00061">
    <property type="entry name" value="ADH_SHORT"/>
    <property type="match status" value="1"/>
</dbReference>
<dbReference type="OrthoDB" id="3676637at2"/>
<keyword evidence="2" id="KW-0560">Oxidoreductase</keyword>
<dbReference type="PRINTS" id="PR00081">
    <property type="entry name" value="GDHRDH"/>
</dbReference>
<dbReference type="InterPro" id="IPR036291">
    <property type="entry name" value="NAD(P)-bd_dom_sf"/>
</dbReference>
<dbReference type="Pfam" id="PF00106">
    <property type="entry name" value="adh_short"/>
    <property type="match status" value="1"/>
</dbReference>
<comment type="caution">
    <text evidence="4">The sequence shown here is derived from an EMBL/GenBank/DDBJ whole genome shotgun (WGS) entry which is preliminary data.</text>
</comment>
<dbReference type="PANTHER" id="PTHR24321">
    <property type="entry name" value="DEHYDROGENASES, SHORT CHAIN"/>
    <property type="match status" value="1"/>
</dbReference>
<dbReference type="FunFam" id="3.40.50.720:FF:000084">
    <property type="entry name" value="Short-chain dehydrogenase reductase"/>
    <property type="match status" value="1"/>
</dbReference>
<dbReference type="PANTHER" id="PTHR24321:SF8">
    <property type="entry name" value="ESTRADIOL 17-BETA-DEHYDROGENASE 8-RELATED"/>
    <property type="match status" value="1"/>
</dbReference>
<dbReference type="InterPro" id="IPR020904">
    <property type="entry name" value="Sc_DH/Rdtase_CS"/>
</dbReference>
<dbReference type="InterPro" id="IPR002347">
    <property type="entry name" value="SDR_fam"/>
</dbReference>
<accession>A0A1X0IAM1</accession>
<gene>
    <name evidence="4" type="ORF">BST39_12430</name>
</gene>
<dbReference type="Proteomes" id="UP000192513">
    <property type="component" value="Unassembled WGS sequence"/>
</dbReference>